<comment type="caution">
    <text evidence="7">The sequence shown here is derived from an EMBL/GenBank/DDBJ whole genome shotgun (WGS) entry which is preliminary data.</text>
</comment>
<feature type="transmembrane region" description="Helical" evidence="6">
    <location>
        <begin position="98"/>
        <end position="120"/>
    </location>
</feature>
<evidence type="ECO:0000256" key="4">
    <source>
        <dbReference type="ARBA" id="ARBA00023136"/>
    </source>
</evidence>
<dbReference type="Proteomes" id="UP000037035">
    <property type="component" value="Unassembled WGS sequence"/>
</dbReference>
<keyword evidence="8" id="KW-1185">Reference proteome</keyword>
<evidence type="ECO:0000256" key="2">
    <source>
        <dbReference type="ARBA" id="ARBA00022692"/>
    </source>
</evidence>
<evidence type="ECO:0000256" key="6">
    <source>
        <dbReference type="SAM" id="Phobius"/>
    </source>
</evidence>
<protein>
    <recommendedName>
        <fullName evidence="9">DUF300-domain-containing protein</fullName>
    </recommendedName>
</protein>
<feature type="transmembrane region" description="Helical" evidence="6">
    <location>
        <begin position="266"/>
        <end position="288"/>
    </location>
</feature>
<dbReference type="AlphaFoldDB" id="A0A0L6VB72"/>
<name>A0A0L6VB72_9BASI</name>
<evidence type="ECO:0000313" key="8">
    <source>
        <dbReference type="Proteomes" id="UP000037035"/>
    </source>
</evidence>
<feature type="compositionally biased region" description="Basic and acidic residues" evidence="5">
    <location>
        <begin position="9"/>
        <end position="20"/>
    </location>
</feature>
<feature type="transmembrane region" description="Helical" evidence="6">
    <location>
        <begin position="166"/>
        <end position="184"/>
    </location>
</feature>
<feature type="transmembrane region" description="Helical" evidence="6">
    <location>
        <begin position="132"/>
        <end position="154"/>
    </location>
</feature>
<dbReference type="OrthoDB" id="5348404at2759"/>
<feature type="region of interest" description="Disordered" evidence="5">
    <location>
        <begin position="1"/>
        <end position="20"/>
    </location>
</feature>
<comment type="subcellular location">
    <subcellularLocation>
        <location evidence="1">Membrane</location>
        <topology evidence="1">Multi-pass membrane protein</topology>
    </subcellularLocation>
</comment>
<feature type="transmembrane region" description="Helical" evidence="6">
    <location>
        <begin position="227"/>
        <end position="246"/>
    </location>
</feature>
<sequence>MPEACFSKEYMKTTRRSTDLKQLRTRPHSTFGFQHPSSPSTQSLVQRAETGSAPRDQVAGILMTLDRPELAADRWVSLAGADHNDRNGGSGSELPPNVLWSASLSAGLATVLSFWCIVQQLRNYRKPILQRFVVRILFMVPIYSISTLISLYSLDAAFFIDLIRDIYEAFVIYCFFGLLVEYLGGERSLLILIHGREPTPHPWPFSKLFSPIDISDPYTFLNIKRGIFQYVQVKPILVIVTVIFKATKTYNDGDLKFTNGYTYVSLAYNLSVSLCLYCLAIFWLCTGADLKPFRWVNQPMPKFLCIKGVIFFSFWQGFGISILVAVGLLKSSKSSHAFFQTVTRNTEYFSCKKNQSHLARYPTETLSLAIQDTLICFEMPLFSILHLYAFSHKDFVEPNVAYCGRLPFVHAFRDSILGFKDVLEDTVMTLRGTGFSYKTFEPAEGALHHEGIVRERRVRAGLRYSAGGKQKYWLPMVGENEGSAYGRKPTADQVPAARNTRWTRFMGKITPGPDVLDSKAGYAPLLPEQAADVIHREGVPTSQTERRPLNDHLMGQVGRWDIDGFGYGLNENDSDEGSELDEVTFGEPRREEELLYRDARRFAYGDYNCPVVDASAEEASRLMRAREDGMLANHPAAPSSKKGKARLKGISQPVGGLRKTSLLHDDELDESQIIADQDGSKRLSSLVSKLTSNSKAKSHSDSLPEGCVDLFIEDRGAMEKRTRKNRLKGEANRFTGVSPERVFKVLHPDLTSVDRKASVSIGGLDNKRTSDSQPPSTVTYSIDVDPQNPPSTHDSVAPEVQMIVNCEDHLQAVQVDQSSPPASPMTPASRPDYHHNQHHRQDGDHESKSSLENYPKSKRLPSMSTSFNENPWDHY</sequence>
<organism evidence="7 8">
    <name type="scientific">Puccinia sorghi</name>
    <dbReference type="NCBI Taxonomy" id="27349"/>
    <lineage>
        <taxon>Eukaryota</taxon>
        <taxon>Fungi</taxon>
        <taxon>Dikarya</taxon>
        <taxon>Basidiomycota</taxon>
        <taxon>Pucciniomycotina</taxon>
        <taxon>Pucciniomycetes</taxon>
        <taxon>Pucciniales</taxon>
        <taxon>Pucciniaceae</taxon>
        <taxon>Puccinia</taxon>
    </lineage>
</organism>
<keyword evidence="3 6" id="KW-1133">Transmembrane helix</keyword>
<gene>
    <name evidence="7" type="ORF">VP01_2006g3</name>
</gene>
<feature type="transmembrane region" description="Helical" evidence="6">
    <location>
        <begin position="309"/>
        <end position="329"/>
    </location>
</feature>
<dbReference type="STRING" id="27349.A0A0L6VB72"/>
<feature type="region of interest" description="Disordered" evidence="5">
    <location>
        <begin position="815"/>
        <end position="875"/>
    </location>
</feature>
<evidence type="ECO:0008006" key="9">
    <source>
        <dbReference type="Google" id="ProtNLM"/>
    </source>
</evidence>
<evidence type="ECO:0000256" key="3">
    <source>
        <dbReference type="ARBA" id="ARBA00022989"/>
    </source>
</evidence>
<dbReference type="SMART" id="SM01417">
    <property type="entry name" value="Solute_trans_a"/>
    <property type="match status" value="1"/>
</dbReference>
<dbReference type="Pfam" id="PF03619">
    <property type="entry name" value="Solute_trans_a"/>
    <property type="match status" value="1"/>
</dbReference>
<dbReference type="PANTHER" id="PTHR23423">
    <property type="entry name" value="ORGANIC SOLUTE TRANSPORTER-RELATED"/>
    <property type="match status" value="1"/>
</dbReference>
<dbReference type="VEuPathDB" id="FungiDB:VP01_2006g3"/>
<evidence type="ECO:0000256" key="5">
    <source>
        <dbReference type="SAM" id="MobiDB-lite"/>
    </source>
</evidence>
<evidence type="ECO:0000313" key="7">
    <source>
        <dbReference type="EMBL" id="KNZ58046.1"/>
    </source>
</evidence>
<evidence type="ECO:0000256" key="1">
    <source>
        <dbReference type="ARBA" id="ARBA00004141"/>
    </source>
</evidence>
<keyword evidence="2 6" id="KW-0812">Transmembrane</keyword>
<feature type="compositionally biased region" description="Basic and acidic residues" evidence="5">
    <location>
        <begin position="831"/>
        <end position="849"/>
    </location>
</feature>
<reference evidence="7 8" key="1">
    <citation type="submission" date="2015-08" db="EMBL/GenBank/DDBJ databases">
        <title>Next Generation Sequencing and Analysis of the Genome of Puccinia sorghi L Schw, the Causal Agent of Maize Common Rust.</title>
        <authorList>
            <person name="Rochi L."/>
            <person name="Burguener G."/>
            <person name="Darino M."/>
            <person name="Turjanski A."/>
            <person name="Kreff E."/>
            <person name="Dieguez M.J."/>
            <person name="Sacco F."/>
        </authorList>
    </citation>
    <scope>NUCLEOTIDE SEQUENCE [LARGE SCALE GENOMIC DNA]</scope>
    <source>
        <strain evidence="7 8">RO10H11247</strain>
    </source>
</reference>
<dbReference type="EMBL" id="LAVV01006845">
    <property type="protein sequence ID" value="KNZ58046.1"/>
    <property type="molecule type" value="Genomic_DNA"/>
</dbReference>
<dbReference type="GO" id="GO:0016020">
    <property type="term" value="C:membrane"/>
    <property type="evidence" value="ECO:0007669"/>
    <property type="project" value="UniProtKB-SubCell"/>
</dbReference>
<feature type="region of interest" description="Disordered" evidence="5">
    <location>
        <begin position="761"/>
        <end position="795"/>
    </location>
</feature>
<feature type="compositionally biased region" description="Polar residues" evidence="5">
    <location>
        <begin position="771"/>
        <end position="780"/>
    </location>
</feature>
<accession>A0A0L6VB72</accession>
<dbReference type="InterPro" id="IPR005178">
    <property type="entry name" value="Ostalpha/TMEM184C"/>
</dbReference>
<proteinExistence type="predicted"/>
<keyword evidence="4 6" id="KW-0472">Membrane</keyword>